<keyword evidence="1" id="KW-0067">ATP-binding</keyword>
<evidence type="ECO:0000313" key="2">
    <source>
        <dbReference type="Proteomes" id="UP000322244"/>
    </source>
</evidence>
<comment type="caution">
    <text evidence="1">The sequence shown here is derived from an EMBL/GenBank/DDBJ whole genome shotgun (WGS) entry which is preliminary data.</text>
</comment>
<keyword evidence="2" id="KW-1185">Reference proteome</keyword>
<dbReference type="GO" id="GO:0005524">
    <property type="term" value="F:ATP binding"/>
    <property type="evidence" value="ECO:0007669"/>
    <property type="project" value="UniProtKB-KW"/>
</dbReference>
<proteinExistence type="predicted"/>
<gene>
    <name evidence="1" type="ORF">FOY51_20150</name>
</gene>
<dbReference type="NCBIfam" id="NF047352">
    <property type="entry name" value="P_loop_sacsin"/>
    <property type="match status" value="1"/>
</dbReference>
<sequence>MRSALLLAWESSPTRLREDAAAEADLVRAGYRDRVLTELAQNAADAAGSAGRVAVWLDDRELHIANTGSPLNYQGVQALSALRASSKVGGVGQFGVGFSAVLSVSDEVEVRSTSGSIRFSAAETRKTLADKSIGAESVPVLRLVWPIAEKPAAGWDTEVVLRLRDDVDAATLLASMVIESIDLLLELPALESIRVSGDAVVRTERIRTERAMPDGVTEVSIGDRIWWQYSTPRARWLLPVVGGIGRPVAADVLRAPTRSDEELSLPAIVIASVDMQPDRRRVLPGARVDELASGYAKFAAAVPVVSRLALVPDPGFARSEVDSVLREAILRELQENSWLPVAGDNNAVPTSATVLPGLSVELAELLGDIVPNLVVPELSGNRHASALAQLDVHRIGLARVAEALSGIERPSEWWQRLYGALEPLAVDNVAAQELGALPVPLADGRLVTGPRTTVIATDLVATGDVPVHWARLVHPGAVHPLLERLGAKQAAALDLLSDPALQAAIEDSDDDLSELVEAVLTVAAHITDPDRLPSWLGLLPLPDDAGDLRSADELLLPDAPLATVLIDDSPFGTVDSGLVERFGGIALRAIGVGSGFTVVRDSMPTGADHDLDAEHDWWNALPEDPEDFAAVRDLDLVDDDRWPQALTLLANDPNIRPLLADRLGYTSWWLRRYARIDGHVLGSYCLPDVTAFAGLLDPLDHPDADALGGALADPAVLDGDVAQLLLDRLADVDRTPTPGVAVGVHAMLATAVRKGVLVPNDVAPPDRVRTLAGDLADPADAVVVDNPWVSRVVPQTIAVLGTIESAAALADLLDIRLASEAVRGEVRSHGRNATWGEVPGAVAAFVTMGLEVPSGMVTVHDDLTVRLSGAVSGDRSVSWWRDDDGLDHIAEDFR</sequence>
<keyword evidence="1" id="KW-0547">Nucleotide-binding</keyword>
<dbReference type="InterPro" id="IPR036890">
    <property type="entry name" value="HATPase_C_sf"/>
</dbReference>
<evidence type="ECO:0000313" key="1">
    <source>
        <dbReference type="EMBL" id="KAA0021285.1"/>
    </source>
</evidence>
<reference evidence="1 2" key="1">
    <citation type="submission" date="2019-07" db="EMBL/GenBank/DDBJ databases">
        <title>Rhodococcus cavernicolus sp. nov., isolated from a cave.</title>
        <authorList>
            <person name="Lee S.D."/>
        </authorList>
    </citation>
    <scope>NUCLEOTIDE SEQUENCE [LARGE SCALE GENOMIC DNA]</scope>
    <source>
        <strain evidence="1 2">C1-24</strain>
    </source>
</reference>
<protein>
    <submittedName>
        <fullName evidence="1">ATP-binding protein</fullName>
    </submittedName>
</protein>
<organism evidence="1 2">
    <name type="scientific">Antrihabitans cavernicola</name>
    <dbReference type="NCBI Taxonomy" id="2495913"/>
    <lineage>
        <taxon>Bacteria</taxon>
        <taxon>Bacillati</taxon>
        <taxon>Actinomycetota</taxon>
        <taxon>Actinomycetes</taxon>
        <taxon>Mycobacteriales</taxon>
        <taxon>Nocardiaceae</taxon>
        <taxon>Antrihabitans</taxon>
    </lineage>
</organism>
<dbReference type="EMBL" id="VLNY01000011">
    <property type="protein sequence ID" value="KAA0021285.1"/>
    <property type="molecule type" value="Genomic_DNA"/>
</dbReference>
<dbReference type="AlphaFoldDB" id="A0A5A7S9R2"/>
<accession>A0A5A7S9R2</accession>
<dbReference type="Gene3D" id="3.30.565.10">
    <property type="entry name" value="Histidine kinase-like ATPase, C-terminal domain"/>
    <property type="match status" value="1"/>
</dbReference>
<dbReference type="Proteomes" id="UP000322244">
    <property type="component" value="Unassembled WGS sequence"/>
</dbReference>
<dbReference type="OrthoDB" id="3201966at2"/>
<name>A0A5A7S9R2_9NOCA</name>
<dbReference type="SUPFAM" id="SSF55874">
    <property type="entry name" value="ATPase domain of HSP90 chaperone/DNA topoisomerase II/histidine kinase"/>
    <property type="match status" value="1"/>
</dbReference>